<proteinExistence type="predicted"/>
<evidence type="ECO:0000259" key="1">
    <source>
        <dbReference type="Pfam" id="PF01074"/>
    </source>
</evidence>
<evidence type="ECO:0000313" key="3">
    <source>
        <dbReference type="Proteomes" id="UP000240971"/>
    </source>
</evidence>
<dbReference type="GO" id="GO:0030246">
    <property type="term" value="F:carbohydrate binding"/>
    <property type="evidence" value="ECO:0007669"/>
    <property type="project" value="InterPro"/>
</dbReference>
<dbReference type="CDD" id="cd10791">
    <property type="entry name" value="GH38N_AMII_like_1"/>
    <property type="match status" value="1"/>
</dbReference>
<dbReference type="EMBL" id="PYAW01000004">
    <property type="protein sequence ID" value="PSL45658.1"/>
    <property type="molecule type" value="Genomic_DNA"/>
</dbReference>
<dbReference type="Gene3D" id="2.60.40.1180">
    <property type="entry name" value="Golgi alpha-mannosidase II"/>
    <property type="match status" value="1"/>
</dbReference>
<sequence length="1116" mass="125265">MLSNNFYRTLKSIFLILTVVMLTQNVMAQKEVPYFGKINWVNGFAREISGENVSYFSAYPDYATTALLSRCTDGNKTIEWETAPVPKNIKGQYVYFSWVAAHSSGTSSGSRSFDLYVDDKKLLTFTTLPAHQMPNWTFGAPDSSRLVFQQTKRDAANDAHGLAFLRLPVNKVKPGQAVKIKVVGHSQNSNDWYMTFKFSFEEKVDITPMPFLLKNGQQPIVLTALHFGEDQQLLVKVNNKTSYSFVVKDGVNTFDIPVNAVQQPDSVFISATAGKNILVNKFVHLKPVIYRELHFIHHSHTDIGYSHLQPEVLKIHLKNIDDALRMIEMTKNFPAEAKFKWNIESLWVVENYLKQASPTQKEKFITAVKDGSICLSALYANILTGLSQPEEMFHYTDFAEQLRKKFGFTINSAMISDVPGYAWTTVTALAKGKVKYFSSGPNYMGENHPYGGDRAGYFVKTWGDKPVWWTSPSGEEKVLFWTGAKGYSSWHGTAPGAIFERGPKKIAAYLNELADKNYPYDMVQWRYNCVSDNGPIDTTISAFVKQWNEKYASPKIILNTTEKLFEAFEQKYGNSIPVVKGDITPYWEDGAMSTAAEEGKNRVNSLRLQQLTTLYSMLAPQQYNKQQFYEAWTNVIMFHEHTWGAYNSTTEPDVPFVTAQWRIKKQFMSDADAQVTHLEKVLLQPISNPPSKKIAVFNTSSWKRSGPVMISGTVNGKSVKDAAGKKIPLQKLSNGSYLFMASNVPPLGTAVYEITAAAAPSAATKFMLTDSSVSNGNIWLSWDKINGSITSLKAGNSFNYAGNFNNQGLNSYWYVPGLNPADAATNSNIQVKVLESGPVLTTISITSEAPGTNKLERRISLYAESDELEIENIIDKKAIREKEGVHFGFPFNALLTKTTLDAGYGSMEYLTDQLPGSNMDYLYGRRWVDVSAADKGLQWVLLETPLVEPGNMIDERRTIQQSHKEWKKEGKPTATWFSYVMNNYWHTNYKADQEGVVHFRYALRPHGIVNGSEMEKAAAVFTQPLIALQVKNEATLPNELFELTNNGIVVTSITPNEDGSYLIRLFNPEHAVQQTKFVWKSLLPAAVIDVQSGEKKHKTDDVKLAAMGVAEFLLTK</sequence>
<reference evidence="2 3" key="1">
    <citation type="submission" date="2018-03" db="EMBL/GenBank/DDBJ databases">
        <title>Genomic Encyclopedia of Archaeal and Bacterial Type Strains, Phase II (KMG-II): from individual species to whole genera.</title>
        <authorList>
            <person name="Goeker M."/>
        </authorList>
    </citation>
    <scope>NUCLEOTIDE SEQUENCE [LARGE SCALE GENOMIC DNA]</scope>
    <source>
        <strain evidence="2 3">DSM 24859</strain>
    </source>
</reference>
<evidence type="ECO:0000313" key="2">
    <source>
        <dbReference type="EMBL" id="PSL45658.1"/>
    </source>
</evidence>
<dbReference type="Gene3D" id="3.20.110.10">
    <property type="entry name" value="Glycoside hydrolase 38, N terminal domain"/>
    <property type="match status" value="1"/>
</dbReference>
<feature type="domain" description="Glycoside hydrolase family 38 N-terminal" evidence="1">
    <location>
        <begin position="293"/>
        <end position="586"/>
    </location>
</feature>
<dbReference type="Pfam" id="PF01074">
    <property type="entry name" value="Glyco_hydro_38N"/>
    <property type="match status" value="1"/>
</dbReference>
<dbReference type="AlphaFoldDB" id="A0A2P8HHE7"/>
<organism evidence="2 3">
    <name type="scientific">Chitinophaga niastensis</name>
    <dbReference type="NCBI Taxonomy" id="536980"/>
    <lineage>
        <taxon>Bacteria</taxon>
        <taxon>Pseudomonadati</taxon>
        <taxon>Bacteroidota</taxon>
        <taxon>Chitinophagia</taxon>
        <taxon>Chitinophagales</taxon>
        <taxon>Chitinophagaceae</taxon>
        <taxon>Chitinophaga</taxon>
    </lineage>
</organism>
<dbReference type="Proteomes" id="UP000240971">
    <property type="component" value="Unassembled WGS sequence"/>
</dbReference>
<keyword evidence="2" id="KW-0378">Hydrolase</keyword>
<dbReference type="GO" id="GO:0006013">
    <property type="term" value="P:mannose metabolic process"/>
    <property type="evidence" value="ECO:0007669"/>
    <property type="project" value="InterPro"/>
</dbReference>
<name>A0A2P8HHE7_CHINA</name>
<dbReference type="InterPro" id="IPR027291">
    <property type="entry name" value="Glyco_hydro_38_N_sf"/>
</dbReference>
<keyword evidence="3" id="KW-1185">Reference proteome</keyword>
<dbReference type="SUPFAM" id="SSF88713">
    <property type="entry name" value="Glycoside hydrolase/deacetylase"/>
    <property type="match status" value="1"/>
</dbReference>
<accession>A0A2P8HHE7</accession>
<dbReference type="SUPFAM" id="SSF74650">
    <property type="entry name" value="Galactose mutarotase-like"/>
    <property type="match status" value="1"/>
</dbReference>
<dbReference type="InterPro" id="IPR011330">
    <property type="entry name" value="Glyco_hydro/deAcase_b/a-brl"/>
</dbReference>
<dbReference type="InterPro" id="IPR000602">
    <property type="entry name" value="Glyco_hydro_38_N"/>
</dbReference>
<dbReference type="InterPro" id="IPR011013">
    <property type="entry name" value="Gal_mutarotase_sf_dom"/>
</dbReference>
<dbReference type="InterPro" id="IPR013780">
    <property type="entry name" value="Glyco_hydro_b"/>
</dbReference>
<comment type="caution">
    <text evidence="2">The sequence shown here is derived from an EMBL/GenBank/DDBJ whole genome shotgun (WGS) entry which is preliminary data.</text>
</comment>
<protein>
    <submittedName>
        <fullName evidence="2">Glycosyl hydrolase family 38</fullName>
    </submittedName>
</protein>
<dbReference type="Gene3D" id="2.70.98.30">
    <property type="entry name" value="Golgi alpha-mannosidase II, domain 4"/>
    <property type="match status" value="1"/>
</dbReference>
<dbReference type="GO" id="GO:0004559">
    <property type="term" value="F:alpha-mannosidase activity"/>
    <property type="evidence" value="ECO:0007669"/>
    <property type="project" value="InterPro"/>
</dbReference>
<gene>
    <name evidence="2" type="ORF">CLV51_104365</name>
</gene>